<proteinExistence type="predicted"/>
<name>A0A081ICI9_PLAVN</name>
<evidence type="ECO:0008006" key="4">
    <source>
        <dbReference type="Google" id="ProtNLM"/>
    </source>
</evidence>
<keyword evidence="1" id="KW-0812">Transmembrane</keyword>
<organism evidence="2 3">
    <name type="scientific">Plasmodium vinckei vinckei</name>
    <dbReference type="NCBI Taxonomy" id="54757"/>
    <lineage>
        <taxon>Eukaryota</taxon>
        <taxon>Sar</taxon>
        <taxon>Alveolata</taxon>
        <taxon>Apicomplexa</taxon>
        <taxon>Aconoidasida</taxon>
        <taxon>Haemosporida</taxon>
        <taxon>Plasmodiidae</taxon>
        <taxon>Plasmodium</taxon>
        <taxon>Plasmodium (Vinckeia)</taxon>
    </lineage>
</organism>
<feature type="transmembrane region" description="Helical" evidence="1">
    <location>
        <begin position="292"/>
        <end position="314"/>
    </location>
</feature>
<dbReference type="Pfam" id="PF06022">
    <property type="entry name" value="Cir_Bir_Yir"/>
    <property type="match status" value="1"/>
</dbReference>
<evidence type="ECO:0000313" key="2">
    <source>
        <dbReference type="EMBL" id="KEG01397.1"/>
    </source>
</evidence>
<gene>
    <name evidence="2" type="ORF">YYE_03987</name>
</gene>
<keyword evidence="1" id="KW-0472">Membrane</keyword>
<evidence type="ECO:0000313" key="3">
    <source>
        <dbReference type="Proteomes" id="UP000030681"/>
    </source>
</evidence>
<sequence>MEHKNLYYKKQLYKSDYSNNSIFCINVSNIHMAKYYDIYTIDDYFWEDDNRQFRVNTKHKSIHKYCYNGINSSFDNSRKYLEMTKCSVIYLLKTLKENYKLEDDKLAEYAILFLSYKLKQHSQHKFIKLNDFYTNHIKNNNDYNKNIKDNGPTYKEIIDRKKNLMDIKEISKFNDPFVILFYLYYKFHSILWNCNEYSGLAKIFVSKFEELNKDSNNIENSSYSQILSTLSNDYKNLKKRYDDKDNICTYFPPLSEFTPKKISVENPGHISLESSKQTFEQNSEVTSSSSSILNTVIPVLSTFSVIPAFLGIAYKVNNKELKL</sequence>
<keyword evidence="1" id="KW-1133">Transmembrane helix</keyword>
<dbReference type="InterPro" id="IPR006477">
    <property type="entry name" value="Yir_bir_cir"/>
</dbReference>
<dbReference type="AlphaFoldDB" id="A0A081ICI9"/>
<accession>A0A081ICI9</accession>
<dbReference type="Proteomes" id="UP000030681">
    <property type="component" value="Unassembled WGS sequence"/>
</dbReference>
<dbReference type="NCBIfam" id="TIGR01590">
    <property type="entry name" value="yir-bir-cir_Pla"/>
    <property type="match status" value="1"/>
</dbReference>
<protein>
    <recommendedName>
        <fullName evidence="4">PIR protein CIR protein</fullName>
    </recommendedName>
</protein>
<reference evidence="2 3" key="1">
    <citation type="submission" date="2013-02" db="EMBL/GenBank/DDBJ databases">
        <title>The Genome Sequence of Plasmodium vinckei vinckei.</title>
        <authorList>
            <consortium name="The Broad Institute Genome Sequencing Platform"/>
            <consortium name="The Broad Institute Genome Sequencing Center for Infectious Disease"/>
            <person name="Neafsey D."/>
            <person name="Cheeseman I."/>
            <person name="Volkman S."/>
            <person name="Adams J."/>
            <person name="Walker B."/>
            <person name="Young S.K."/>
            <person name="Zeng Q."/>
            <person name="Gargeya S."/>
            <person name="Fitzgerald M."/>
            <person name="Haas B."/>
            <person name="Abouelleil A."/>
            <person name="Alvarado L."/>
            <person name="Arachchi H.M."/>
            <person name="Berlin A.M."/>
            <person name="Chapman S.B."/>
            <person name="Dewar J."/>
            <person name="Goldberg J."/>
            <person name="Griggs A."/>
            <person name="Gujja S."/>
            <person name="Hansen M."/>
            <person name="Howarth C."/>
            <person name="Imamovic A."/>
            <person name="Larimer J."/>
            <person name="McCowan C."/>
            <person name="Murphy C."/>
            <person name="Neiman D."/>
            <person name="Pearson M."/>
            <person name="Priest M."/>
            <person name="Roberts A."/>
            <person name="Saif S."/>
            <person name="Shea T."/>
            <person name="Sisk P."/>
            <person name="Sykes S."/>
            <person name="Wortman J."/>
            <person name="Nusbaum C."/>
            <person name="Birren B."/>
        </authorList>
    </citation>
    <scope>NUCLEOTIDE SEQUENCE [LARGE SCALE GENOMIC DNA]</scope>
    <source>
        <strain evidence="3">vinckei</strain>
    </source>
</reference>
<dbReference type="EMBL" id="KL446952">
    <property type="protein sequence ID" value="KEG01397.1"/>
    <property type="molecule type" value="Genomic_DNA"/>
</dbReference>
<evidence type="ECO:0000256" key="1">
    <source>
        <dbReference type="SAM" id="Phobius"/>
    </source>
</evidence>